<feature type="signal peptide" evidence="1">
    <location>
        <begin position="1"/>
        <end position="19"/>
    </location>
</feature>
<comment type="caution">
    <text evidence="3">The sequence shown here is derived from an EMBL/GenBank/DDBJ whole genome shotgun (WGS) entry which is preliminary data.</text>
</comment>
<evidence type="ECO:0000256" key="1">
    <source>
        <dbReference type="SAM" id="SignalP"/>
    </source>
</evidence>
<gene>
    <name evidence="3" type="ORF">MGAL_10B058048</name>
</gene>
<accession>A0A8B6F1N9</accession>
<name>A0A8B6F1N9_MYTGA</name>
<dbReference type="InterPro" id="IPR042047">
    <property type="entry name" value="SleB_dom1"/>
</dbReference>
<evidence type="ECO:0000313" key="4">
    <source>
        <dbReference type="Proteomes" id="UP000596742"/>
    </source>
</evidence>
<protein>
    <recommendedName>
        <fullName evidence="2">Cell wall hydrolase SleB domain-containing protein</fullName>
    </recommendedName>
</protein>
<feature type="domain" description="Cell wall hydrolase SleB" evidence="2">
    <location>
        <begin position="40"/>
        <end position="116"/>
    </location>
</feature>
<sequence length="424" mass="46516">MNIFSCLLVILAIVHNICASVCNSSNKEKVGRIVFGEASGEPADAQLAVAFTIINRMNHISYPNTLNGVVYQTHTSGGRTRHFYKTLDNPDHDKRWEAAKPDKAEEHLAYEAAITAAGHALCDTGSDPMRCGPVTFCALNPCSSTSSNRYWYNLGTLRKTLSYLFYVVHGVCEISYTWTSNHFNADSSKGNTSANKEKVGRVVFGEASGESDNGKLEVAYTIVNRVNHAGFPNSLNAVVDQTYTSGGKTFHHYNTLDNSGHDKKMGSSEKNQAGHALCGTRADPMNCGPVNFCATDPCSATNSNKYWSLTWDKLIVQNPVFSMLIFICEMIDTEDYCCTAYKENVGRVVFGEARGEPANAQLEVAYTAVNKISHPGFPNSLDAVVDQTYISRGKTYHHYKTLDNASHDCRWKGSKTPGGKEHVA</sequence>
<dbReference type="AlphaFoldDB" id="A0A8B6F1N9"/>
<organism evidence="3 4">
    <name type="scientific">Mytilus galloprovincialis</name>
    <name type="common">Mediterranean mussel</name>
    <dbReference type="NCBI Taxonomy" id="29158"/>
    <lineage>
        <taxon>Eukaryota</taxon>
        <taxon>Metazoa</taxon>
        <taxon>Spiralia</taxon>
        <taxon>Lophotrochozoa</taxon>
        <taxon>Mollusca</taxon>
        <taxon>Bivalvia</taxon>
        <taxon>Autobranchia</taxon>
        <taxon>Pteriomorphia</taxon>
        <taxon>Mytilida</taxon>
        <taxon>Mytiloidea</taxon>
        <taxon>Mytilidae</taxon>
        <taxon>Mytilinae</taxon>
        <taxon>Mytilus</taxon>
    </lineage>
</organism>
<dbReference type="GO" id="GO:0016787">
    <property type="term" value="F:hydrolase activity"/>
    <property type="evidence" value="ECO:0007669"/>
    <property type="project" value="InterPro"/>
</dbReference>
<reference evidence="3" key="1">
    <citation type="submission" date="2018-11" db="EMBL/GenBank/DDBJ databases">
        <authorList>
            <person name="Alioto T."/>
            <person name="Alioto T."/>
        </authorList>
    </citation>
    <scope>NUCLEOTIDE SEQUENCE</scope>
</reference>
<keyword evidence="4" id="KW-1185">Reference proteome</keyword>
<evidence type="ECO:0000259" key="2">
    <source>
        <dbReference type="Pfam" id="PF07486"/>
    </source>
</evidence>
<proteinExistence type="predicted"/>
<dbReference type="Gene3D" id="1.10.10.2520">
    <property type="entry name" value="Cell wall hydrolase SleB, domain 1"/>
    <property type="match status" value="3"/>
</dbReference>
<dbReference type="OrthoDB" id="6101100at2759"/>
<dbReference type="Pfam" id="PF07486">
    <property type="entry name" value="Hydrolase_2"/>
    <property type="match status" value="2"/>
</dbReference>
<dbReference type="Proteomes" id="UP000596742">
    <property type="component" value="Unassembled WGS sequence"/>
</dbReference>
<feature type="domain" description="Cell wall hydrolase SleB" evidence="2">
    <location>
        <begin position="209"/>
        <end position="286"/>
    </location>
</feature>
<keyword evidence="1" id="KW-0732">Signal</keyword>
<feature type="chain" id="PRO_5032864884" description="Cell wall hydrolase SleB domain-containing protein" evidence="1">
    <location>
        <begin position="20"/>
        <end position="424"/>
    </location>
</feature>
<evidence type="ECO:0000313" key="3">
    <source>
        <dbReference type="EMBL" id="VDI42223.1"/>
    </source>
</evidence>
<dbReference type="EMBL" id="UYJE01005988">
    <property type="protein sequence ID" value="VDI42223.1"/>
    <property type="molecule type" value="Genomic_DNA"/>
</dbReference>
<dbReference type="InterPro" id="IPR011105">
    <property type="entry name" value="Cell_wall_hydrolase_SleB"/>
</dbReference>